<dbReference type="NCBIfam" id="TIGR02276">
    <property type="entry name" value="beta_rpt_yvtn"/>
    <property type="match status" value="2"/>
</dbReference>
<evidence type="ECO:0000256" key="2">
    <source>
        <dbReference type="ARBA" id="ARBA00022737"/>
    </source>
</evidence>
<feature type="repeat" description="NHL" evidence="3">
    <location>
        <begin position="101"/>
        <end position="130"/>
    </location>
</feature>
<dbReference type="InterPro" id="IPR048433">
    <property type="entry name" value="YNCE-like_beta-prop"/>
</dbReference>
<comment type="caution">
    <text evidence="6">The sequence shown here is derived from an EMBL/GenBank/DDBJ whole genome shotgun (WGS) entry which is preliminary data.</text>
</comment>
<dbReference type="PANTHER" id="PTHR47197">
    <property type="entry name" value="PROTEIN NIRF"/>
    <property type="match status" value="1"/>
</dbReference>
<keyword evidence="1 4" id="KW-0732">Signal</keyword>
<dbReference type="InterPro" id="IPR015943">
    <property type="entry name" value="WD40/YVTN_repeat-like_dom_sf"/>
</dbReference>
<dbReference type="PROSITE" id="PS51125">
    <property type="entry name" value="NHL"/>
    <property type="match status" value="1"/>
</dbReference>
<dbReference type="InterPro" id="IPR011048">
    <property type="entry name" value="Haem_d1_sf"/>
</dbReference>
<proteinExistence type="predicted"/>
<evidence type="ECO:0000256" key="4">
    <source>
        <dbReference type="SAM" id="SignalP"/>
    </source>
</evidence>
<dbReference type="PANTHER" id="PTHR47197:SF3">
    <property type="entry name" value="DIHYDRO-HEME D1 DEHYDROGENASE"/>
    <property type="match status" value="1"/>
</dbReference>
<dbReference type="Proteomes" id="UP000675940">
    <property type="component" value="Unassembled WGS sequence"/>
</dbReference>
<evidence type="ECO:0000313" key="6">
    <source>
        <dbReference type="EMBL" id="MBP0484711.1"/>
    </source>
</evidence>
<name>A0A940MTR2_9RHOB</name>
<evidence type="ECO:0000256" key="3">
    <source>
        <dbReference type="PROSITE-ProRule" id="PRU00504"/>
    </source>
</evidence>
<dbReference type="InterPro" id="IPR011964">
    <property type="entry name" value="YVTN_b-propeller_repeat"/>
</dbReference>
<dbReference type="InterPro" id="IPR051200">
    <property type="entry name" value="Host-pathogen_enzymatic-act"/>
</dbReference>
<feature type="signal peptide" evidence="4">
    <location>
        <begin position="1"/>
        <end position="27"/>
    </location>
</feature>
<accession>A0A940MTR2</accession>
<dbReference type="RefSeq" id="WP_209363306.1">
    <property type="nucleotide sequence ID" value="NZ_JAGISH010000016.1"/>
</dbReference>
<feature type="domain" description="YNCE-like beta-propeller" evidence="5">
    <location>
        <begin position="234"/>
        <end position="299"/>
    </location>
</feature>
<evidence type="ECO:0000259" key="5">
    <source>
        <dbReference type="Pfam" id="PF21783"/>
    </source>
</evidence>
<protein>
    <submittedName>
        <fullName evidence="6">Beta-propeller fold lactonase family protein</fullName>
    </submittedName>
</protein>
<dbReference type="Gene3D" id="2.130.10.10">
    <property type="entry name" value="YVTN repeat-like/Quinoprotein amine dehydrogenase"/>
    <property type="match status" value="2"/>
</dbReference>
<dbReference type="EMBL" id="JAGISH010000016">
    <property type="protein sequence ID" value="MBP0484711.1"/>
    <property type="molecule type" value="Genomic_DNA"/>
</dbReference>
<feature type="chain" id="PRO_5037367732" evidence="4">
    <location>
        <begin position="28"/>
        <end position="320"/>
    </location>
</feature>
<reference evidence="6" key="1">
    <citation type="submission" date="2021-03" db="EMBL/GenBank/DDBJ databases">
        <title>Sagittula salina sp. nov. strain M10.9X isolated from the marine waste.</title>
        <authorList>
            <person name="Satari L."/>
            <person name="Molina-Menor E."/>
            <person name="Vidal-Verdu A."/>
            <person name="Pascual J."/>
            <person name="Pereto J."/>
            <person name="Porcar M."/>
        </authorList>
    </citation>
    <scope>NUCLEOTIDE SEQUENCE</scope>
    <source>
        <strain evidence="6">M10.9X</strain>
    </source>
</reference>
<gene>
    <name evidence="6" type="ORF">J5474_19740</name>
</gene>
<keyword evidence="2" id="KW-0677">Repeat</keyword>
<organism evidence="6 7">
    <name type="scientific">Sagittula salina</name>
    <dbReference type="NCBI Taxonomy" id="2820268"/>
    <lineage>
        <taxon>Bacteria</taxon>
        <taxon>Pseudomonadati</taxon>
        <taxon>Pseudomonadota</taxon>
        <taxon>Alphaproteobacteria</taxon>
        <taxon>Rhodobacterales</taxon>
        <taxon>Roseobacteraceae</taxon>
        <taxon>Sagittula</taxon>
    </lineage>
</organism>
<evidence type="ECO:0000313" key="7">
    <source>
        <dbReference type="Proteomes" id="UP000675940"/>
    </source>
</evidence>
<dbReference type="SUPFAM" id="SSF51004">
    <property type="entry name" value="C-terminal (heme d1) domain of cytochrome cd1-nitrite reductase"/>
    <property type="match status" value="1"/>
</dbReference>
<evidence type="ECO:0000256" key="1">
    <source>
        <dbReference type="ARBA" id="ARBA00022729"/>
    </source>
</evidence>
<keyword evidence="7" id="KW-1185">Reference proteome</keyword>
<sequence>MRWSRSSVRRARDLLLTLCLAAGPLAAGDLPLAYVTCQNGNALSVLDLSSGQETARWDVPGNPAGVAWTRAGVYTVSPEDKTVRRFDPDGTVAAQVTLDGGPIGIVVDEMRGRVYVSDWFNHRIWALSVDLEPVKSMETGATPAGLALSDDGRWLASADKDADQISLFHAETATLAARIPVGERPFGLQFAPDGRLFVGNVGSNDVSVIDTEAAHVTATIRVGERPYGVAFAQGRAFVTNQYANTVSVIDLATLNPLTTIEVGEYPEGIDVTPDGTTVVVANWFENSVTLIDPLALTVTGIIETADGPRAFGPFIAGGLP</sequence>
<dbReference type="InterPro" id="IPR001258">
    <property type="entry name" value="NHL_repeat"/>
</dbReference>
<dbReference type="AlphaFoldDB" id="A0A940MTR2"/>
<dbReference type="Pfam" id="PF21783">
    <property type="entry name" value="YNCE"/>
    <property type="match status" value="1"/>
</dbReference>